<gene>
    <name evidence="3" type="ORF">PSON_ATCC_30995.1.T0980092</name>
</gene>
<keyword evidence="4" id="KW-1185">Reference proteome</keyword>
<dbReference type="EMBL" id="CAJJDN010000098">
    <property type="protein sequence ID" value="CAD8111479.1"/>
    <property type="molecule type" value="Genomic_DNA"/>
</dbReference>
<feature type="coiled-coil region" evidence="1">
    <location>
        <begin position="167"/>
        <end position="291"/>
    </location>
</feature>
<reference evidence="3" key="1">
    <citation type="submission" date="2021-01" db="EMBL/GenBank/DDBJ databases">
        <authorList>
            <consortium name="Genoscope - CEA"/>
            <person name="William W."/>
        </authorList>
    </citation>
    <scope>NUCLEOTIDE SEQUENCE</scope>
</reference>
<keyword evidence="1" id="KW-0175">Coiled coil</keyword>
<evidence type="ECO:0000313" key="3">
    <source>
        <dbReference type="EMBL" id="CAD8111479.1"/>
    </source>
</evidence>
<accession>A0A8S1Q7I9</accession>
<name>A0A8S1Q7I9_9CILI</name>
<dbReference type="Proteomes" id="UP000692954">
    <property type="component" value="Unassembled WGS sequence"/>
</dbReference>
<evidence type="ECO:0000313" key="4">
    <source>
        <dbReference type="Proteomes" id="UP000692954"/>
    </source>
</evidence>
<evidence type="ECO:0000256" key="2">
    <source>
        <dbReference type="SAM" id="MobiDB-lite"/>
    </source>
</evidence>
<feature type="region of interest" description="Disordered" evidence="2">
    <location>
        <begin position="1"/>
        <end position="22"/>
    </location>
</feature>
<feature type="compositionally biased region" description="Polar residues" evidence="2">
    <location>
        <begin position="9"/>
        <end position="22"/>
    </location>
</feature>
<sequence>MNERESRTSYRAFSSNPTSAPQNAYATALKSLQNKLKGVEEFKKSIDNPSNCLIDQLKKQINDLQNENEKLQFLLMKTNQENQMNFVASQQIEVLQAERLQHLKDYQDRVSDLIRKNEELKHEKHDIQIAFDILQRQLQAYKSNEKGFLHKVELKKFEENASLLTSVQDLKIKLDLKDQQLKKIEKKIEFLENEKEQVLQEFSNYKSKYPPMKLHDFEKQIHALKIQLDEKDKQHSRYIDDIENNKNIREEQLNKKIQDLNSKCNEYQQIIEQLNQDYKDLSLRYQQVKIKLDYEERQHRYISRKFSQGETEIKQDYKEQKTITKLNIDQMPSPLTSPRLDHNSLRQNSLKQAIKECLEDMQNTSNFKFCSSDKKTENKKQQLLSPFQNSRQEEIETKLKGLNQKYENLIWQAQKENDLNQKALIRKQLLEIAEQIKETSKFEKT</sequence>
<evidence type="ECO:0000256" key="1">
    <source>
        <dbReference type="SAM" id="Coils"/>
    </source>
</evidence>
<protein>
    <submittedName>
        <fullName evidence="3">Uncharacterized protein</fullName>
    </submittedName>
</protein>
<comment type="caution">
    <text evidence="3">The sequence shown here is derived from an EMBL/GenBank/DDBJ whole genome shotgun (WGS) entry which is preliminary data.</text>
</comment>
<proteinExistence type="predicted"/>
<feature type="coiled-coil region" evidence="1">
    <location>
        <begin position="54"/>
        <end position="137"/>
    </location>
</feature>
<dbReference type="AlphaFoldDB" id="A0A8S1Q7I9"/>
<organism evidence="3 4">
    <name type="scientific">Paramecium sonneborni</name>
    <dbReference type="NCBI Taxonomy" id="65129"/>
    <lineage>
        <taxon>Eukaryota</taxon>
        <taxon>Sar</taxon>
        <taxon>Alveolata</taxon>
        <taxon>Ciliophora</taxon>
        <taxon>Intramacronucleata</taxon>
        <taxon>Oligohymenophorea</taxon>
        <taxon>Peniculida</taxon>
        <taxon>Parameciidae</taxon>
        <taxon>Paramecium</taxon>
    </lineage>
</organism>